<comment type="caution">
    <text evidence="7">The sequence shown here is derived from an EMBL/GenBank/DDBJ whole genome shotgun (WGS) entry which is preliminary data.</text>
</comment>
<proteinExistence type="predicted"/>
<evidence type="ECO:0000313" key="8">
    <source>
        <dbReference type="Proteomes" id="UP001479436"/>
    </source>
</evidence>
<evidence type="ECO:0000256" key="3">
    <source>
        <dbReference type="ARBA" id="ARBA00022630"/>
    </source>
</evidence>
<evidence type="ECO:0000256" key="2">
    <source>
        <dbReference type="ARBA" id="ARBA00012011"/>
    </source>
</evidence>
<dbReference type="PANTHER" id="PTHR19370">
    <property type="entry name" value="NADH-CYTOCHROME B5 REDUCTASE"/>
    <property type="match status" value="1"/>
</dbReference>
<evidence type="ECO:0000259" key="6">
    <source>
        <dbReference type="Pfam" id="PF00970"/>
    </source>
</evidence>
<keyword evidence="5 7" id="KW-0560">Oxidoreductase</keyword>
<evidence type="ECO:0000256" key="1">
    <source>
        <dbReference type="ARBA" id="ARBA00001974"/>
    </source>
</evidence>
<evidence type="ECO:0000313" key="7">
    <source>
        <dbReference type="EMBL" id="KAK9759422.1"/>
    </source>
</evidence>
<dbReference type="Gene3D" id="2.40.30.10">
    <property type="entry name" value="Translation factors"/>
    <property type="match status" value="1"/>
</dbReference>
<keyword evidence="3" id="KW-0285">Flavoprotein</keyword>
<protein>
    <recommendedName>
        <fullName evidence="2">cytochrome-b5 reductase</fullName>
        <ecNumber evidence="2">1.6.2.2</ecNumber>
    </recommendedName>
</protein>
<gene>
    <name evidence="7" type="primary">MCR1_3</name>
    <name evidence="7" type="ORF">K7432_017641</name>
</gene>
<dbReference type="InterPro" id="IPR001834">
    <property type="entry name" value="CBR-like"/>
</dbReference>
<evidence type="ECO:0000256" key="5">
    <source>
        <dbReference type="ARBA" id="ARBA00023002"/>
    </source>
</evidence>
<dbReference type="SUPFAM" id="SSF63380">
    <property type="entry name" value="Riboflavin synthase domain-like"/>
    <property type="match status" value="1"/>
</dbReference>
<organism evidence="7 8">
    <name type="scientific">Basidiobolus ranarum</name>
    <dbReference type="NCBI Taxonomy" id="34480"/>
    <lineage>
        <taxon>Eukaryota</taxon>
        <taxon>Fungi</taxon>
        <taxon>Fungi incertae sedis</taxon>
        <taxon>Zoopagomycota</taxon>
        <taxon>Entomophthoromycotina</taxon>
        <taxon>Basidiobolomycetes</taxon>
        <taxon>Basidiobolales</taxon>
        <taxon>Basidiobolaceae</taxon>
        <taxon>Basidiobolus</taxon>
    </lineage>
</organism>
<feature type="non-terminal residue" evidence="7">
    <location>
        <position position="1"/>
    </location>
</feature>
<dbReference type="InterPro" id="IPR017938">
    <property type="entry name" value="Riboflavin_synthase-like_b-brl"/>
</dbReference>
<sequence length="69" mass="7731">LKTSQDVSTDCKRLVFALPEPTQTLNNYASSHVLIRNGWTVRPYSPISEPNRVGEMELLIKKYPGTVAV</sequence>
<feature type="domain" description="Flavoprotein pyridine nucleotide cytochrome reductase-like FAD-binding" evidence="6">
    <location>
        <begin position="1"/>
        <end position="65"/>
    </location>
</feature>
<comment type="cofactor">
    <cofactor evidence="1">
        <name>FAD</name>
        <dbReference type="ChEBI" id="CHEBI:57692"/>
    </cofactor>
</comment>
<keyword evidence="4" id="KW-0274">FAD</keyword>
<dbReference type="InterPro" id="IPR008333">
    <property type="entry name" value="Cbr1-like_FAD-bd_dom"/>
</dbReference>
<dbReference type="EC" id="1.6.2.2" evidence="2"/>
<evidence type="ECO:0000256" key="4">
    <source>
        <dbReference type="ARBA" id="ARBA00022827"/>
    </source>
</evidence>
<reference evidence="7 8" key="1">
    <citation type="submission" date="2023-04" db="EMBL/GenBank/DDBJ databases">
        <title>Genome of Basidiobolus ranarum AG-B5.</title>
        <authorList>
            <person name="Stajich J.E."/>
            <person name="Carter-House D."/>
            <person name="Gryganskyi A."/>
        </authorList>
    </citation>
    <scope>NUCLEOTIDE SEQUENCE [LARGE SCALE GENOMIC DNA]</scope>
    <source>
        <strain evidence="7 8">AG-B5</strain>
    </source>
</reference>
<dbReference type="EMBL" id="JASJQH010004098">
    <property type="protein sequence ID" value="KAK9759422.1"/>
    <property type="molecule type" value="Genomic_DNA"/>
</dbReference>
<accession>A0ABR2WD57</accession>
<name>A0ABR2WD57_9FUNG</name>
<dbReference type="Pfam" id="PF00970">
    <property type="entry name" value="FAD_binding_6"/>
    <property type="match status" value="1"/>
</dbReference>
<dbReference type="GO" id="GO:0090524">
    <property type="term" value="F:cytochrome-b5 reductase activity, acting on NADH"/>
    <property type="evidence" value="ECO:0007669"/>
    <property type="project" value="UniProtKB-EC"/>
</dbReference>
<dbReference type="PANTHER" id="PTHR19370:SF171">
    <property type="entry name" value="NADH-CYTOCHROME B5 REDUCTASE 2"/>
    <property type="match status" value="1"/>
</dbReference>
<keyword evidence="8" id="KW-1185">Reference proteome</keyword>
<dbReference type="Proteomes" id="UP001479436">
    <property type="component" value="Unassembled WGS sequence"/>
</dbReference>